<comment type="caution">
    <text evidence="2">The sequence shown here is derived from an EMBL/GenBank/DDBJ whole genome shotgun (WGS) entry which is preliminary data.</text>
</comment>
<dbReference type="EMBL" id="JANPWB010000011">
    <property type="protein sequence ID" value="KAJ1126678.1"/>
    <property type="molecule type" value="Genomic_DNA"/>
</dbReference>
<keyword evidence="3" id="KW-1185">Reference proteome</keyword>
<name>A0AAV7PJD9_PLEWA</name>
<sequence>MCRAAQRTSRTIRTRVCQGIPSPDTCCAGPRGFFSARPAPGAAALLELRWSAEVETGGGCRRAQSPARRDLWVGSQAAGTRLNTAPDGCSGGDAEMQSMVPGSGNSWLVSQVSA</sequence>
<evidence type="ECO:0000256" key="1">
    <source>
        <dbReference type="SAM" id="MobiDB-lite"/>
    </source>
</evidence>
<dbReference type="Proteomes" id="UP001066276">
    <property type="component" value="Chromosome 7"/>
</dbReference>
<organism evidence="2 3">
    <name type="scientific">Pleurodeles waltl</name>
    <name type="common">Iberian ribbed newt</name>
    <dbReference type="NCBI Taxonomy" id="8319"/>
    <lineage>
        <taxon>Eukaryota</taxon>
        <taxon>Metazoa</taxon>
        <taxon>Chordata</taxon>
        <taxon>Craniata</taxon>
        <taxon>Vertebrata</taxon>
        <taxon>Euteleostomi</taxon>
        <taxon>Amphibia</taxon>
        <taxon>Batrachia</taxon>
        <taxon>Caudata</taxon>
        <taxon>Salamandroidea</taxon>
        <taxon>Salamandridae</taxon>
        <taxon>Pleurodelinae</taxon>
        <taxon>Pleurodeles</taxon>
    </lineage>
</organism>
<dbReference type="AlphaFoldDB" id="A0AAV7PJD9"/>
<proteinExistence type="predicted"/>
<feature type="region of interest" description="Disordered" evidence="1">
    <location>
        <begin position="82"/>
        <end position="105"/>
    </location>
</feature>
<protein>
    <submittedName>
        <fullName evidence="2">Uncharacterized protein</fullName>
    </submittedName>
</protein>
<reference evidence="2" key="1">
    <citation type="journal article" date="2022" name="bioRxiv">
        <title>Sequencing and chromosome-scale assembly of the giantPleurodeles waltlgenome.</title>
        <authorList>
            <person name="Brown T."/>
            <person name="Elewa A."/>
            <person name="Iarovenko S."/>
            <person name="Subramanian E."/>
            <person name="Araus A.J."/>
            <person name="Petzold A."/>
            <person name="Susuki M."/>
            <person name="Suzuki K.-i.T."/>
            <person name="Hayashi T."/>
            <person name="Toyoda A."/>
            <person name="Oliveira C."/>
            <person name="Osipova E."/>
            <person name="Leigh N.D."/>
            <person name="Simon A."/>
            <person name="Yun M.H."/>
        </authorList>
    </citation>
    <scope>NUCLEOTIDE SEQUENCE</scope>
    <source>
        <strain evidence="2">20211129_DDA</strain>
        <tissue evidence="2">Liver</tissue>
    </source>
</reference>
<evidence type="ECO:0000313" key="2">
    <source>
        <dbReference type="EMBL" id="KAJ1126678.1"/>
    </source>
</evidence>
<gene>
    <name evidence="2" type="ORF">NDU88_005084</name>
</gene>
<accession>A0AAV7PJD9</accession>
<evidence type="ECO:0000313" key="3">
    <source>
        <dbReference type="Proteomes" id="UP001066276"/>
    </source>
</evidence>